<organism evidence="2 3">
    <name type="scientific">Duganella fentianensis</name>
    <dbReference type="NCBI Taxonomy" id="2692177"/>
    <lineage>
        <taxon>Bacteria</taxon>
        <taxon>Pseudomonadati</taxon>
        <taxon>Pseudomonadota</taxon>
        <taxon>Betaproteobacteria</taxon>
        <taxon>Burkholderiales</taxon>
        <taxon>Oxalobacteraceae</taxon>
        <taxon>Telluria group</taxon>
        <taxon>Duganella</taxon>
    </lineage>
</organism>
<comment type="caution">
    <text evidence="2">The sequence shown here is derived from an EMBL/GenBank/DDBJ whole genome shotgun (WGS) entry which is preliminary data.</text>
</comment>
<protein>
    <recommendedName>
        <fullName evidence="4">DUF3592 domain-containing protein</fullName>
    </recommendedName>
</protein>
<gene>
    <name evidence="2" type="ORF">GTP23_07280</name>
</gene>
<accession>A0A845HTV0</accession>
<reference evidence="2" key="1">
    <citation type="submission" date="2019-12" db="EMBL/GenBank/DDBJ databases">
        <title>Novel species isolated from a subtropical stream in China.</title>
        <authorList>
            <person name="Lu H."/>
        </authorList>
    </citation>
    <scope>NUCLEOTIDE SEQUENCE [LARGE SCALE GENOMIC DNA]</scope>
    <source>
        <strain evidence="2">FT93W</strain>
    </source>
</reference>
<evidence type="ECO:0008006" key="4">
    <source>
        <dbReference type="Google" id="ProtNLM"/>
    </source>
</evidence>
<proteinExistence type="predicted"/>
<keyword evidence="1" id="KW-1133">Transmembrane helix</keyword>
<dbReference type="Proteomes" id="UP000444316">
    <property type="component" value="Unassembled WGS sequence"/>
</dbReference>
<feature type="transmembrane region" description="Helical" evidence="1">
    <location>
        <begin position="12"/>
        <end position="30"/>
    </location>
</feature>
<evidence type="ECO:0000313" key="3">
    <source>
        <dbReference type="Proteomes" id="UP000444316"/>
    </source>
</evidence>
<dbReference type="EMBL" id="WWCL01000001">
    <property type="protein sequence ID" value="MYN44874.1"/>
    <property type="molecule type" value="Genomic_DNA"/>
</dbReference>
<dbReference type="RefSeq" id="WP_161034460.1">
    <property type="nucleotide sequence ID" value="NZ_WWCL01000001.1"/>
</dbReference>
<dbReference type="AlphaFoldDB" id="A0A845HTV0"/>
<name>A0A845HTV0_9BURK</name>
<feature type="transmembrane region" description="Helical" evidence="1">
    <location>
        <begin position="137"/>
        <end position="155"/>
    </location>
</feature>
<sequence>MRYWLASERGAHFVLLLGVGMVLLFAVLEWRFPGEQQLQTASGRLAWERSTIDSYYFGLQGEERMFVLYRKGDPEQKLQAALHDAVAYPARVSYDPQQRGGAMLLSGQFYPVYGVSIGGKPVLALDTVRGYYRHDNLVALGLGLLFLLAGGWRSYQCATAIKRYPLDQLD</sequence>
<keyword evidence="1" id="KW-0812">Transmembrane</keyword>
<evidence type="ECO:0000256" key="1">
    <source>
        <dbReference type="SAM" id="Phobius"/>
    </source>
</evidence>
<keyword evidence="3" id="KW-1185">Reference proteome</keyword>
<evidence type="ECO:0000313" key="2">
    <source>
        <dbReference type="EMBL" id="MYN44874.1"/>
    </source>
</evidence>
<keyword evidence="1" id="KW-0472">Membrane</keyword>